<dbReference type="GO" id="GO:0007031">
    <property type="term" value="P:peroxisome organization"/>
    <property type="evidence" value="ECO:0007669"/>
    <property type="project" value="TreeGrafter"/>
</dbReference>
<feature type="compositionally biased region" description="Basic residues" evidence="15">
    <location>
        <begin position="98"/>
        <end position="108"/>
    </location>
</feature>
<comment type="similarity">
    <text evidence="2">Belongs to the ABC transporter superfamily. ABCD family. Peroxisomal fatty acyl CoA transporter (TC 3.A.1.203) subfamily.</text>
</comment>
<dbReference type="CTD" id="215"/>
<dbReference type="GO" id="GO:0016887">
    <property type="term" value="F:ATP hydrolysis activity"/>
    <property type="evidence" value="ECO:0007669"/>
    <property type="project" value="InterPro"/>
</dbReference>
<dbReference type="InterPro" id="IPR036640">
    <property type="entry name" value="ABC1_TM_sf"/>
</dbReference>
<feature type="region of interest" description="Disordered" evidence="15">
    <location>
        <begin position="989"/>
        <end position="1024"/>
    </location>
</feature>
<accession>A0A8B7B5D1</accession>
<dbReference type="PANTHER" id="PTHR11384">
    <property type="entry name" value="ATP-BINDING CASSETTE, SUB-FAMILY D MEMBER"/>
    <property type="match status" value="1"/>
</dbReference>
<dbReference type="CDD" id="cd03223">
    <property type="entry name" value="ABCD_peroxisomal_ALDP"/>
    <property type="match status" value="1"/>
</dbReference>
<protein>
    <submittedName>
        <fullName evidence="19">ATP-binding cassette sub-family D member 1</fullName>
    </submittedName>
</protein>
<keyword evidence="6" id="KW-0378">Hydrolase</keyword>
<dbReference type="InterPro" id="IPR017871">
    <property type="entry name" value="ABC_transporter-like_CS"/>
</dbReference>
<evidence type="ECO:0000256" key="9">
    <source>
        <dbReference type="ARBA" id="ARBA00022989"/>
    </source>
</evidence>
<keyword evidence="11" id="KW-0576">Peroxisome</keyword>
<dbReference type="GO" id="GO:0015910">
    <property type="term" value="P:long-chain fatty acid import into peroxisome"/>
    <property type="evidence" value="ECO:0007669"/>
    <property type="project" value="InterPro"/>
</dbReference>
<dbReference type="SUPFAM" id="SSF52540">
    <property type="entry name" value="P-loop containing nucleoside triphosphate hydrolases"/>
    <property type="match status" value="1"/>
</dbReference>
<evidence type="ECO:0000256" key="3">
    <source>
        <dbReference type="ARBA" id="ARBA00022448"/>
    </source>
</evidence>
<evidence type="ECO:0000259" key="17">
    <source>
        <dbReference type="PROSITE" id="PS50929"/>
    </source>
</evidence>
<dbReference type="InterPro" id="IPR003439">
    <property type="entry name" value="ABC_transporter-like_ATP-bd"/>
</dbReference>
<keyword evidence="3" id="KW-0813">Transport</keyword>
<dbReference type="GO" id="GO:0042760">
    <property type="term" value="P:very long-chain fatty acid catabolic process"/>
    <property type="evidence" value="ECO:0007669"/>
    <property type="project" value="TreeGrafter"/>
</dbReference>
<dbReference type="Proteomes" id="UP000694850">
    <property type="component" value="Unplaced"/>
</dbReference>
<gene>
    <name evidence="19" type="primary">ABCD1</name>
</gene>
<keyword evidence="10" id="KW-0472">Membrane</keyword>
<sequence length="1024" mass="112769">MHLWGNSQPLGLSALRQRPQVATERLLGQGPAQTPSDVPPLPTKRGFLQSGEAAPRPPPRHLGEPGGPTPNPSNGPRETQQPSLRLQQGPQREAKAKPAFRRRLRPRERKFEKNQSSRKPEVPFLATRPVTPASPTASSRPFPLGPGCLLRLPTWPRPRTTAPPTRDLNPLAAPPRTLPAPLEGSPPAHTPGWAPPADEAPPPDSRARRSGSPAALAERPSVAALSRLAAPPLPSRGLRPSARRPLTELPTGKAHAPPLPPPNSPTTAPVLSTPRPSRVTTLKRTAVVLALTAYGAHKLYPLVRQCLAPARGTLGPVGQPLQEAKASVNRVFLQRLLWLLRLLFPRVLCRETGLLALHSAALVSRTFLSVYVARLDGRLARCIVRKDPRAFGWQLLQWLLIALPATFVNSAIRYLEGQLALSFRSRLVAHAYGLYFSQQTYYRVSNMDGRLRNPDQSLTEDVVAFAASVAHLYSNLTKPLLDVAVTSYTLLRAARSRGAGTAWPSAIAGLVVFLTANILRAFSPKFGELVAEEARRKGELRYMHSRVVANSEEIAFYGGHEVELALLRLSYQDLASQINLILLERLWYVMLEQFLMKYVWSASGLLMVAVPIITATGYSEADSEAVKKAALEKREEELVSERTEAFTIARNLLTAAADAIERIMSSYKEVTELAGYTARVHEMFQVFEDVQHCRFKRPGEPEDAPGDSGAVVRHGVRVEGPLKIRGQVVDVEQGIICENIPIITPTGEVVVASLNIRVEEGMHLLITGPNGCGKSSLFRILGGLWPAYSGVLYKPPPQRMFYVPQRPYMSLGTLREQVIYPDSVEDMRRKGFSDRDLEAILDIVHLRHILQREGGWEAVCDWKDVLSGGEKQRVAMARMFYHRPKYALLDECTSAVSIDVEGRIFQAAKDAGIALLSITHRPSLWKYHTHLLQFDGEGGWKFQKLDSAARLSLTEEKQRLEQQLAGIPKMQRRLQELCQILGESAVPGQPPAARLAGPGLAPGQRAHVSFPQPSSLGGAHRECA</sequence>
<dbReference type="OrthoDB" id="422637at2759"/>
<evidence type="ECO:0000259" key="16">
    <source>
        <dbReference type="PROSITE" id="PS50893"/>
    </source>
</evidence>
<keyword evidence="7 19" id="KW-0067">ATP-binding</keyword>
<reference evidence="19" key="1">
    <citation type="submission" date="2025-08" db="UniProtKB">
        <authorList>
            <consortium name="RefSeq"/>
        </authorList>
    </citation>
    <scope>IDENTIFICATION</scope>
</reference>
<dbReference type="PROSITE" id="PS00211">
    <property type="entry name" value="ABC_TRANSPORTER_1"/>
    <property type="match status" value="1"/>
</dbReference>
<feature type="compositionally biased region" description="Basic and acidic residues" evidence="15">
    <location>
        <begin position="109"/>
        <end position="121"/>
    </location>
</feature>
<feature type="domain" description="ABC transporter" evidence="16">
    <location>
        <begin position="735"/>
        <end position="961"/>
    </location>
</feature>
<comment type="catalytic activity">
    <reaction evidence="14">
        <text>a very long-chain fatty acid(in) + ATP + H2O = a very long-chain fatty acid(out) + ADP + phosphate + H(+)</text>
        <dbReference type="Rhea" id="RHEA:67080"/>
        <dbReference type="ChEBI" id="CHEBI:15377"/>
        <dbReference type="ChEBI" id="CHEBI:15378"/>
        <dbReference type="ChEBI" id="CHEBI:30616"/>
        <dbReference type="ChEBI" id="CHEBI:43474"/>
        <dbReference type="ChEBI" id="CHEBI:58950"/>
        <dbReference type="ChEBI" id="CHEBI:456216"/>
    </reaction>
    <physiologicalReaction direction="left-to-right" evidence="14">
        <dbReference type="Rhea" id="RHEA:67081"/>
    </physiologicalReaction>
</comment>
<keyword evidence="18" id="KW-1185">Reference proteome</keyword>
<evidence type="ECO:0000256" key="14">
    <source>
        <dbReference type="ARBA" id="ARBA00048530"/>
    </source>
</evidence>
<feature type="region of interest" description="Disordered" evidence="15">
    <location>
        <begin position="1"/>
        <end position="277"/>
    </location>
</feature>
<dbReference type="GeneID" id="103211259"/>
<dbReference type="InterPro" id="IPR011527">
    <property type="entry name" value="ABC1_TM_dom"/>
</dbReference>
<evidence type="ECO:0000256" key="4">
    <source>
        <dbReference type="ARBA" id="ARBA00022692"/>
    </source>
</evidence>
<comment type="catalytic activity">
    <reaction evidence="13">
        <text>a very long-chain fatty acyl-CoA + H2O = a very long-chain fatty acid + CoA + H(+)</text>
        <dbReference type="Rhea" id="RHEA:67072"/>
        <dbReference type="ChEBI" id="CHEBI:15377"/>
        <dbReference type="ChEBI" id="CHEBI:15378"/>
        <dbReference type="ChEBI" id="CHEBI:57287"/>
        <dbReference type="ChEBI" id="CHEBI:58950"/>
        <dbReference type="ChEBI" id="CHEBI:138261"/>
    </reaction>
    <physiologicalReaction direction="left-to-right" evidence="13">
        <dbReference type="Rhea" id="RHEA:67073"/>
    </physiologicalReaction>
</comment>
<dbReference type="Pfam" id="PF00005">
    <property type="entry name" value="ABC_tran"/>
    <property type="match status" value="1"/>
</dbReference>
<dbReference type="SUPFAM" id="SSF90123">
    <property type="entry name" value="ABC transporter transmembrane region"/>
    <property type="match status" value="1"/>
</dbReference>
<keyword evidence="12" id="KW-0325">Glycoprotein</keyword>
<dbReference type="SMART" id="SM00382">
    <property type="entry name" value="AAA"/>
    <property type="match status" value="1"/>
</dbReference>
<dbReference type="InterPro" id="IPR005283">
    <property type="entry name" value="FA_transporter"/>
</dbReference>
<evidence type="ECO:0000256" key="10">
    <source>
        <dbReference type="ARBA" id="ARBA00023136"/>
    </source>
</evidence>
<evidence type="ECO:0000256" key="12">
    <source>
        <dbReference type="ARBA" id="ARBA00023180"/>
    </source>
</evidence>
<dbReference type="PROSITE" id="PS50929">
    <property type="entry name" value="ABC_TM1F"/>
    <property type="match status" value="1"/>
</dbReference>
<dbReference type="FunFam" id="3.40.50.300:FF:000800">
    <property type="entry name" value="ATP-binding cassette sub-family D member 1"/>
    <property type="match status" value="1"/>
</dbReference>
<dbReference type="GO" id="GO:0005778">
    <property type="term" value="C:peroxisomal membrane"/>
    <property type="evidence" value="ECO:0007669"/>
    <property type="project" value="UniProtKB-SubCell"/>
</dbReference>
<dbReference type="InterPro" id="IPR050835">
    <property type="entry name" value="ABC_transporter_sub-D"/>
</dbReference>
<feature type="compositionally biased region" description="Low complexity" evidence="15">
    <location>
        <begin position="210"/>
        <end position="230"/>
    </location>
</feature>
<keyword evidence="5" id="KW-0547">Nucleotide-binding</keyword>
<dbReference type="Pfam" id="PF06472">
    <property type="entry name" value="ABC_membrane_2"/>
    <property type="match status" value="1"/>
</dbReference>
<dbReference type="Gene3D" id="3.40.50.300">
    <property type="entry name" value="P-loop containing nucleotide triphosphate hydrolases"/>
    <property type="match status" value="1"/>
</dbReference>
<evidence type="ECO:0000256" key="13">
    <source>
        <dbReference type="ARBA" id="ARBA00024544"/>
    </source>
</evidence>
<keyword evidence="4" id="KW-0812">Transmembrane</keyword>
<evidence type="ECO:0000256" key="6">
    <source>
        <dbReference type="ARBA" id="ARBA00022801"/>
    </source>
</evidence>
<evidence type="ECO:0000256" key="2">
    <source>
        <dbReference type="ARBA" id="ARBA00008575"/>
    </source>
</evidence>
<dbReference type="InterPro" id="IPR003593">
    <property type="entry name" value="AAA+_ATPase"/>
</dbReference>
<name>A0A8B7B5D1_ORYAF</name>
<dbReference type="InterPro" id="IPR027417">
    <property type="entry name" value="P-loop_NTPase"/>
</dbReference>
<dbReference type="GO" id="GO:0140359">
    <property type="term" value="F:ABC-type transporter activity"/>
    <property type="evidence" value="ECO:0007669"/>
    <property type="project" value="InterPro"/>
</dbReference>
<dbReference type="PROSITE" id="PS50893">
    <property type="entry name" value="ABC_TRANSPORTER_2"/>
    <property type="match status" value="1"/>
</dbReference>
<evidence type="ECO:0000256" key="8">
    <source>
        <dbReference type="ARBA" id="ARBA00022967"/>
    </source>
</evidence>
<evidence type="ECO:0000256" key="11">
    <source>
        <dbReference type="ARBA" id="ARBA00023140"/>
    </source>
</evidence>
<feature type="compositionally biased region" description="Low complexity" evidence="15">
    <location>
        <begin position="149"/>
        <end position="171"/>
    </location>
</feature>
<dbReference type="PANTHER" id="PTHR11384:SF21">
    <property type="entry name" value="ATP-BINDING CASSETTE SUB-FAMILY D MEMBER 1"/>
    <property type="match status" value="1"/>
</dbReference>
<evidence type="ECO:0000256" key="5">
    <source>
        <dbReference type="ARBA" id="ARBA00022741"/>
    </source>
</evidence>
<dbReference type="AlphaFoldDB" id="A0A8B7B5D1"/>
<dbReference type="GO" id="GO:0006635">
    <property type="term" value="P:fatty acid beta-oxidation"/>
    <property type="evidence" value="ECO:0007669"/>
    <property type="project" value="TreeGrafter"/>
</dbReference>
<organism evidence="18 19">
    <name type="scientific">Orycteropus afer afer</name>
    <dbReference type="NCBI Taxonomy" id="1230840"/>
    <lineage>
        <taxon>Eukaryota</taxon>
        <taxon>Metazoa</taxon>
        <taxon>Chordata</taxon>
        <taxon>Craniata</taxon>
        <taxon>Vertebrata</taxon>
        <taxon>Euteleostomi</taxon>
        <taxon>Mammalia</taxon>
        <taxon>Eutheria</taxon>
        <taxon>Afrotheria</taxon>
        <taxon>Tubulidentata</taxon>
        <taxon>Orycteropodidae</taxon>
        <taxon>Orycteropus</taxon>
    </lineage>
</organism>
<feature type="compositionally biased region" description="Polar residues" evidence="15">
    <location>
        <begin position="77"/>
        <end position="90"/>
    </location>
</feature>
<dbReference type="NCBIfam" id="TIGR00954">
    <property type="entry name" value="3a01203"/>
    <property type="match status" value="1"/>
</dbReference>
<evidence type="ECO:0000256" key="1">
    <source>
        <dbReference type="ARBA" id="ARBA00004585"/>
    </source>
</evidence>
<feature type="compositionally biased region" description="Low complexity" evidence="15">
    <location>
        <begin position="991"/>
        <end position="1004"/>
    </location>
</feature>
<feature type="domain" description="ABC transmembrane type-1" evidence="17">
    <location>
        <begin position="360"/>
        <end position="596"/>
    </location>
</feature>
<dbReference type="GO" id="GO:0005524">
    <property type="term" value="F:ATP binding"/>
    <property type="evidence" value="ECO:0007669"/>
    <property type="project" value="UniProtKB-KW"/>
</dbReference>
<evidence type="ECO:0000313" key="19">
    <source>
        <dbReference type="RefSeq" id="XP_007955390.1"/>
    </source>
</evidence>
<dbReference type="RefSeq" id="XP_007955390.1">
    <property type="nucleotide sequence ID" value="XM_007957199.1"/>
</dbReference>
<evidence type="ECO:0000256" key="15">
    <source>
        <dbReference type="SAM" id="MobiDB-lite"/>
    </source>
</evidence>
<keyword evidence="9" id="KW-1133">Transmembrane helix</keyword>
<comment type="subcellular location">
    <subcellularLocation>
        <location evidence="1">Peroxisome membrane</location>
        <topology evidence="1">Multi-pass membrane protein</topology>
    </subcellularLocation>
</comment>
<proteinExistence type="inferred from homology"/>
<dbReference type="GO" id="GO:0005324">
    <property type="term" value="F:long-chain fatty acid transmembrane transporter activity"/>
    <property type="evidence" value="ECO:0007669"/>
    <property type="project" value="InterPro"/>
</dbReference>
<evidence type="ECO:0000313" key="18">
    <source>
        <dbReference type="Proteomes" id="UP000694850"/>
    </source>
</evidence>
<evidence type="ECO:0000256" key="7">
    <source>
        <dbReference type="ARBA" id="ARBA00022840"/>
    </source>
</evidence>
<feature type="compositionally biased region" description="Polar residues" evidence="15">
    <location>
        <begin position="1"/>
        <end position="10"/>
    </location>
</feature>
<keyword evidence="8" id="KW-1278">Translocase</keyword>